<feature type="region of interest" description="Disordered" evidence="5">
    <location>
        <begin position="84"/>
        <end position="108"/>
    </location>
</feature>
<dbReference type="OrthoDB" id="5242236at2"/>
<dbReference type="GO" id="GO:0006825">
    <property type="term" value="P:copper ion transport"/>
    <property type="evidence" value="ECO:0007669"/>
    <property type="project" value="InterPro"/>
</dbReference>
<dbReference type="GO" id="GO:0030313">
    <property type="term" value="C:cell envelope"/>
    <property type="evidence" value="ECO:0007669"/>
    <property type="project" value="UniProtKB-SubCell"/>
</dbReference>
<keyword evidence="6" id="KW-0472">Membrane</keyword>
<dbReference type="PANTHER" id="PTHR34820:SF4">
    <property type="entry name" value="INNER MEMBRANE PROTEIN YEBZ"/>
    <property type="match status" value="1"/>
</dbReference>
<evidence type="ECO:0000256" key="5">
    <source>
        <dbReference type="SAM" id="MobiDB-lite"/>
    </source>
</evidence>
<feature type="region of interest" description="Disordered" evidence="5">
    <location>
        <begin position="121"/>
        <end position="199"/>
    </location>
</feature>
<evidence type="ECO:0000313" key="9">
    <source>
        <dbReference type="Proteomes" id="UP000315395"/>
    </source>
</evidence>
<protein>
    <submittedName>
        <fullName evidence="8">Copper resistance protein CopC</fullName>
    </submittedName>
</protein>
<keyword evidence="6" id="KW-1133">Transmembrane helix</keyword>
<dbReference type="GO" id="GO:0005507">
    <property type="term" value="F:copper ion binding"/>
    <property type="evidence" value="ECO:0007669"/>
    <property type="project" value="InterPro"/>
</dbReference>
<dbReference type="KEGG" id="orz:FNH13_07855"/>
<reference evidence="8 9" key="1">
    <citation type="submission" date="2019-07" db="EMBL/GenBank/DDBJ databases">
        <title>complete genome sequencing of Ornithinimicrobium sp. H23M54.</title>
        <authorList>
            <person name="Bae J.-W."/>
            <person name="Lee S.-Y."/>
        </authorList>
    </citation>
    <scope>NUCLEOTIDE SEQUENCE [LARGE SCALE GENOMIC DNA]</scope>
    <source>
        <strain evidence="8 9">H23M54</strain>
    </source>
</reference>
<dbReference type="InterPro" id="IPR014756">
    <property type="entry name" value="Ig_E-set"/>
</dbReference>
<organism evidence="8 9">
    <name type="scientific">Ornithinimicrobium ciconiae</name>
    <dbReference type="NCBI Taxonomy" id="2594265"/>
    <lineage>
        <taxon>Bacteria</taxon>
        <taxon>Bacillati</taxon>
        <taxon>Actinomycetota</taxon>
        <taxon>Actinomycetes</taxon>
        <taxon>Micrococcales</taxon>
        <taxon>Ornithinimicrobiaceae</taxon>
        <taxon>Ornithinimicrobium</taxon>
    </lineage>
</organism>
<dbReference type="InterPro" id="IPR014755">
    <property type="entry name" value="Cu-Rt/internalin_Ig-like"/>
</dbReference>
<evidence type="ECO:0000259" key="7">
    <source>
        <dbReference type="Pfam" id="PF04234"/>
    </source>
</evidence>
<keyword evidence="9" id="KW-1185">Reference proteome</keyword>
<dbReference type="GO" id="GO:0005886">
    <property type="term" value="C:plasma membrane"/>
    <property type="evidence" value="ECO:0007669"/>
    <property type="project" value="TreeGrafter"/>
</dbReference>
<dbReference type="PANTHER" id="PTHR34820">
    <property type="entry name" value="INNER MEMBRANE PROTEIN YEBZ"/>
    <property type="match status" value="1"/>
</dbReference>
<comment type="subcellular location">
    <subcellularLocation>
        <location evidence="1">Cell envelope</location>
    </subcellularLocation>
</comment>
<keyword evidence="4" id="KW-0186">Copper</keyword>
<evidence type="ECO:0000256" key="1">
    <source>
        <dbReference type="ARBA" id="ARBA00004196"/>
    </source>
</evidence>
<dbReference type="AlphaFoldDB" id="A0A516G9S2"/>
<dbReference type="Proteomes" id="UP000315395">
    <property type="component" value="Chromosome"/>
</dbReference>
<evidence type="ECO:0000256" key="2">
    <source>
        <dbReference type="ARBA" id="ARBA00022723"/>
    </source>
</evidence>
<dbReference type="InterPro" id="IPR032694">
    <property type="entry name" value="CopC/D"/>
</dbReference>
<dbReference type="GO" id="GO:0046688">
    <property type="term" value="P:response to copper ion"/>
    <property type="evidence" value="ECO:0007669"/>
    <property type="project" value="InterPro"/>
</dbReference>
<evidence type="ECO:0000256" key="3">
    <source>
        <dbReference type="ARBA" id="ARBA00022729"/>
    </source>
</evidence>
<keyword evidence="3" id="KW-0732">Signal</keyword>
<dbReference type="GO" id="GO:0042597">
    <property type="term" value="C:periplasmic space"/>
    <property type="evidence" value="ECO:0007669"/>
    <property type="project" value="InterPro"/>
</dbReference>
<dbReference type="Pfam" id="PF04234">
    <property type="entry name" value="CopC"/>
    <property type="match status" value="1"/>
</dbReference>
<dbReference type="Gene3D" id="2.60.40.1220">
    <property type="match status" value="1"/>
</dbReference>
<feature type="domain" description="CopC" evidence="7">
    <location>
        <begin position="43"/>
        <end position="136"/>
    </location>
</feature>
<feature type="compositionally biased region" description="Acidic residues" evidence="5">
    <location>
        <begin position="186"/>
        <end position="196"/>
    </location>
</feature>
<evidence type="ECO:0000256" key="4">
    <source>
        <dbReference type="ARBA" id="ARBA00023008"/>
    </source>
</evidence>
<dbReference type="InterPro" id="IPR007348">
    <property type="entry name" value="CopC_dom"/>
</dbReference>
<accession>A0A516G9S2</accession>
<gene>
    <name evidence="8" type="ORF">FNH13_07855</name>
</gene>
<name>A0A516G9S2_9MICO</name>
<sequence length="234" mass="24227">MHTRFRRAVTCPVPSIPHLILGALAALLVGAVLLGTGSAAYAHDTLTDSSPAEGETLQEPPTQVQLTFSAEVLDMGAAVVVTDSDGGSWEAGEPTVDGRDVTVPLREGLPNGSFEVTWRVTSSDGHPISGVTPFTVDAPEPETAEPTTTEPTTTEPAPTTGSETTEPTTEPATEPTTDPAPTTADAAEDTDDEADEASGGFPWLPVVIVVALATLAYVVVRVMRRGAPEQGGDR</sequence>
<dbReference type="EMBL" id="CP041616">
    <property type="protein sequence ID" value="QDO88271.1"/>
    <property type="molecule type" value="Genomic_DNA"/>
</dbReference>
<feature type="transmembrane region" description="Helical" evidence="6">
    <location>
        <begin position="200"/>
        <end position="220"/>
    </location>
</feature>
<dbReference type="SUPFAM" id="SSF81296">
    <property type="entry name" value="E set domains"/>
    <property type="match status" value="1"/>
</dbReference>
<proteinExistence type="predicted"/>
<keyword evidence="6" id="KW-0812">Transmembrane</keyword>
<evidence type="ECO:0000256" key="6">
    <source>
        <dbReference type="SAM" id="Phobius"/>
    </source>
</evidence>
<feature type="compositionally biased region" description="Low complexity" evidence="5">
    <location>
        <begin position="144"/>
        <end position="185"/>
    </location>
</feature>
<keyword evidence="2" id="KW-0479">Metal-binding</keyword>
<dbReference type="RefSeq" id="WP_143782946.1">
    <property type="nucleotide sequence ID" value="NZ_CP041616.1"/>
</dbReference>
<evidence type="ECO:0000313" key="8">
    <source>
        <dbReference type="EMBL" id="QDO88271.1"/>
    </source>
</evidence>